<dbReference type="FunFam" id="2.30.30.30:FF:000014">
    <property type="entry name" value="60S ribosomal protein L6"/>
    <property type="match status" value="1"/>
</dbReference>
<dbReference type="EMBL" id="LR900822">
    <property type="protein sequence ID" value="CAD7247018.1"/>
    <property type="molecule type" value="Genomic_DNA"/>
</dbReference>
<dbReference type="InterPro" id="IPR014722">
    <property type="entry name" value="Rib_uL2_dom2"/>
</dbReference>
<dbReference type="InterPro" id="IPR008991">
    <property type="entry name" value="Translation_prot_SH3-like_sf"/>
</dbReference>
<dbReference type="Proteomes" id="UP000677054">
    <property type="component" value="Unassembled WGS sequence"/>
</dbReference>
<keyword evidence="10" id="KW-1185">Reference proteome</keyword>
<keyword evidence="2" id="KW-0689">Ribosomal protein</keyword>
<evidence type="ECO:0000256" key="5">
    <source>
        <dbReference type="ARBA" id="ARBA00035233"/>
    </source>
</evidence>
<dbReference type="GO" id="GO:0003723">
    <property type="term" value="F:RNA binding"/>
    <property type="evidence" value="ECO:0007669"/>
    <property type="project" value="TreeGrafter"/>
</dbReference>
<comment type="subunit">
    <text evidence="7">Component of the large ribosomal subunit. May bind IPO9 with low affinity.</text>
</comment>
<dbReference type="PANTHER" id="PTHR10715:SF0">
    <property type="entry name" value="LARGE RIBOSOMAL SUBUNIT PROTEIN EL6"/>
    <property type="match status" value="1"/>
</dbReference>
<keyword evidence="3" id="KW-0687">Ribonucleoprotein</keyword>
<dbReference type="Pfam" id="PF01159">
    <property type="entry name" value="Ribosomal_L6e"/>
    <property type="match status" value="1"/>
</dbReference>
<dbReference type="Gene3D" id="2.30.30.30">
    <property type="match status" value="1"/>
</dbReference>
<dbReference type="GO" id="GO:0003735">
    <property type="term" value="F:structural constituent of ribosome"/>
    <property type="evidence" value="ECO:0007669"/>
    <property type="project" value="InterPro"/>
</dbReference>
<name>A0A7R8XGR3_9CRUS</name>
<evidence type="ECO:0000256" key="4">
    <source>
        <dbReference type="ARBA" id="ARBA00034092"/>
    </source>
</evidence>
<evidence type="ECO:0000259" key="8">
    <source>
        <dbReference type="Pfam" id="PF03868"/>
    </source>
</evidence>
<evidence type="ECO:0000313" key="9">
    <source>
        <dbReference type="EMBL" id="CAD7247018.1"/>
    </source>
</evidence>
<evidence type="ECO:0000256" key="3">
    <source>
        <dbReference type="ARBA" id="ARBA00023274"/>
    </source>
</evidence>
<reference evidence="9" key="1">
    <citation type="submission" date="2020-11" db="EMBL/GenBank/DDBJ databases">
        <authorList>
            <person name="Tran Van P."/>
        </authorList>
    </citation>
    <scope>NUCLEOTIDE SEQUENCE</scope>
</reference>
<dbReference type="InterPro" id="IPR000915">
    <property type="entry name" value="60S_ribosomal_eL6"/>
</dbReference>
<organism evidence="9">
    <name type="scientific">Darwinula stevensoni</name>
    <dbReference type="NCBI Taxonomy" id="69355"/>
    <lineage>
        <taxon>Eukaryota</taxon>
        <taxon>Metazoa</taxon>
        <taxon>Ecdysozoa</taxon>
        <taxon>Arthropoda</taxon>
        <taxon>Crustacea</taxon>
        <taxon>Oligostraca</taxon>
        <taxon>Ostracoda</taxon>
        <taxon>Podocopa</taxon>
        <taxon>Podocopida</taxon>
        <taxon>Darwinulocopina</taxon>
        <taxon>Darwinuloidea</taxon>
        <taxon>Darwinulidae</taxon>
        <taxon>Darwinula</taxon>
    </lineage>
</organism>
<dbReference type="AlphaFoldDB" id="A0A7R8XGR3"/>
<accession>A0A7R8XGR3</accession>
<dbReference type="InterPro" id="IPR041997">
    <property type="entry name" value="Ribosomal_eL6_KOW"/>
</dbReference>
<comment type="function">
    <text evidence="4">Component of the large ribosomal subunit. The ribosome is a large ribonucleoprotein complex responsible for the synthesis of proteins in the cell.</text>
</comment>
<gene>
    <name evidence="9" type="ORF">DSTB1V02_LOCUS6857</name>
</gene>
<dbReference type="PANTHER" id="PTHR10715">
    <property type="entry name" value="60S RIBOSOMAL PROTEIN L6"/>
    <property type="match status" value="1"/>
</dbReference>
<proteinExistence type="inferred from homology"/>
<evidence type="ECO:0000313" key="10">
    <source>
        <dbReference type="Proteomes" id="UP000677054"/>
    </source>
</evidence>
<protein>
    <recommendedName>
        <fullName evidence="5">Large ribosomal subunit protein eL6</fullName>
    </recommendedName>
    <alternativeName>
        <fullName evidence="6">60S ribosomal protein L6</fullName>
    </alternativeName>
</protein>
<dbReference type="GO" id="GO:0000027">
    <property type="term" value="P:ribosomal large subunit assembly"/>
    <property type="evidence" value="ECO:0007669"/>
    <property type="project" value="TreeGrafter"/>
</dbReference>
<dbReference type="InterPro" id="IPR005568">
    <property type="entry name" value="Ribosomal_uL6_N"/>
</dbReference>
<sequence>MILMAPPTGETKKEKTSPLLRVKGKRVKGVAPSKVGKSRNYEIAPGIMRFSKARMYHKKAMYKKVKHGKRPKQAGPSKKPLFVEKKIGGEKNNSTRLVRIKKLPQYYHAEGDKKPRQRRKTGKFIKRQKLRKSLVPGTICIVLAGRHKGRRVVFLKQLPSGLLLVTGPYRVNRCPLRRINQNYVIATQTRLDVSGVKLPDNMDDNYFRRILLNKARKKDEDIFDTKKEKYQVSEQRKKDQKEVDDQVFAALKKHKERRLVRQYLATGFSLRHGMLPHAMKF</sequence>
<dbReference type="Pfam" id="PF03868">
    <property type="entry name" value="Ribosomal_L6e_N"/>
    <property type="match status" value="1"/>
</dbReference>
<evidence type="ECO:0000256" key="1">
    <source>
        <dbReference type="ARBA" id="ARBA00010592"/>
    </source>
</evidence>
<dbReference type="EMBL" id="CAJPEV010001305">
    <property type="protein sequence ID" value="CAG0891958.1"/>
    <property type="molecule type" value="Genomic_DNA"/>
</dbReference>
<comment type="similarity">
    <text evidence="1">Belongs to the eukaryotic ribosomal protein eL6 family.</text>
</comment>
<evidence type="ECO:0000256" key="6">
    <source>
        <dbReference type="ARBA" id="ARBA00035351"/>
    </source>
</evidence>
<evidence type="ECO:0000256" key="2">
    <source>
        <dbReference type="ARBA" id="ARBA00022980"/>
    </source>
</evidence>
<dbReference type="GO" id="GO:0002181">
    <property type="term" value="P:cytoplasmic translation"/>
    <property type="evidence" value="ECO:0007669"/>
    <property type="project" value="TreeGrafter"/>
</dbReference>
<dbReference type="OrthoDB" id="2436667at2759"/>
<feature type="domain" description="Large ribosomal subunit protein uL6 N-terminal" evidence="8">
    <location>
        <begin position="34"/>
        <end position="86"/>
    </location>
</feature>
<dbReference type="CDD" id="cd13156">
    <property type="entry name" value="KOW_RPL6"/>
    <property type="match status" value="1"/>
</dbReference>
<dbReference type="SUPFAM" id="SSF50104">
    <property type="entry name" value="Translation proteins SH3-like domain"/>
    <property type="match status" value="1"/>
</dbReference>
<evidence type="ECO:0000256" key="7">
    <source>
        <dbReference type="ARBA" id="ARBA00046388"/>
    </source>
</evidence>
<dbReference type="GO" id="GO:0022625">
    <property type="term" value="C:cytosolic large ribosomal subunit"/>
    <property type="evidence" value="ECO:0007669"/>
    <property type="project" value="TreeGrafter"/>
</dbReference>